<evidence type="ECO:0000313" key="11">
    <source>
        <dbReference type="EMBL" id="BAF51686.1"/>
    </source>
</evidence>
<comment type="pathway">
    <text evidence="2 10">Carbohydrate degradation; glycolysis; D-glyceraldehyde 3-phosphate and glycerone phosphate from D-glucose: step 4/4.</text>
</comment>
<dbReference type="AlphaFoldDB" id="A4PCF1"/>
<keyword evidence="6 9" id="KW-0324">Glycolysis</keyword>
<evidence type="ECO:0000256" key="9">
    <source>
        <dbReference type="RuleBase" id="RU003994"/>
    </source>
</evidence>
<sequence>MNSFLTESQQKELSEIANKLTKVGRGILAADESTGTIGKRFSAINCTNNEQNRRLYRQMLFSSGKVLSNYISGVIMYDETFWQKSDEGVSFPEVLRGNGILTGIKVDLGVVSINELETTTQGFDNLDKRCAEYKKAGADFAKWRCVLTITDQTPSELAIVTNSNVLAWYAKICQRNGIVPIVEPEVLCDGTHSLERCEYVTTKVLAAVYKALNDQDVFLEGTLLKPNMVTSGMQANPQSSFSDNATATLRTLRRTVPSAVPGIVFLSGGFSESDSTNILNEINKQANTDRRMYPWSLSFSYGRALQHSVIRTWNGDCANNNLAVAQLIKRANACSDAAQGVHSGTDDASANESLFVAKHVY</sequence>
<keyword evidence="8" id="KW-0704">Schiff base</keyword>
<dbReference type="EMBL" id="AB266031">
    <property type="protein sequence ID" value="BAF51686.1"/>
    <property type="molecule type" value="mRNA"/>
</dbReference>
<dbReference type="PANTHER" id="PTHR11627">
    <property type="entry name" value="FRUCTOSE-BISPHOSPHATE ALDOLASE"/>
    <property type="match status" value="1"/>
</dbReference>
<dbReference type="EMBL" id="AB266030">
    <property type="protein sequence ID" value="BAF51685.1"/>
    <property type="molecule type" value="Genomic_DNA"/>
</dbReference>
<keyword evidence="7 9" id="KW-0456">Lyase</keyword>
<dbReference type="EC" id="4.1.2.13" evidence="4 9"/>
<dbReference type="UniPathway" id="UPA00109">
    <property type="reaction ID" value="UER00183"/>
</dbReference>
<evidence type="ECO:0000256" key="4">
    <source>
        <dbReference type="ARBA" id="ARBA00013068"/>
    </source>
</evidence>
<comment type="catalytic activity">
    <reaction evidence="1 9">
        <text>beta-D-fructose 1,6-bisphosphate = D-glyceraldehyde 3-phosphate + dihydroxyacetone phosphate</text>
        <dbReference type="Rhea" id="RHEA:14729"/>
        <dbReference type="ChEBI" id="CHEBI:32966"/>
        <dbReference type="ChEBI" id="CHEBI:57642"/>
        <dbReference type="ChEBI" id="CHEBI:59776"/>
        <dbReference type="EC" id="4.1.2.13"/>
    </reaction>
</comment>
<protein>
    <recommendedName>
        <fullName evidence="5 9">Fructose-bisphosphate aldolase</fullName>
        <ecNumber evidence="4 9">4.1.2.13</ecNumber>
    </recommendedName>
</protein>
<evidence type="ECO:0000256" key="2">
    <source>
        <dbReference type="ARBA" id="ARBA00004714"/>
    </source>
</evidence>
<evidence type="ECO:0000256" key="5">
    <source>
        <dbReference type="ARBA" id="ARBA00013779"/>
    </source>
</evidence>
<dbReference type="Gene3D" id="3.20.20.70">
    <property type="entry name" value="Aldolase class I"/>
    <property type="match status" value="1"/>
</dbReference>
<dbReference type="InterPro" id="IPR000741">
    <property type="entry name" value="FBA_I"/>
</dbReference>
<evidence type="ECO:0000256" key="3">
    <source>
        <dbReference type="ARBA" id="ARBA00010387"/>
    </source>
</evidence>
<name>A4PCF1_DICAC</name>
<dbReference type="SUPFAM" id="SSF51569">
    <property type="entry name" value="Aldolase"/>
    <property type="match status" value="1"/>
</dbReference>
<dbReference type="NCBIfam" id="NF033379">
    <property type="entry name" value="FrucBisAld_I"/>
    <property type="match status" value="1"/>
</dbReference>
<dbReference type="InterPro" id="IPR029768">
    <property type="entry name" value="Aldolase_I_AS"/>
</dbReference>
<reference evidence="11" key="1">
    <citation type="submission" date="2006-07" db="EMBL/GenBank/DDBJ databases">
        <title>Dicyema Pax6, Zic, and Actin demonstrate genomic changes in body plan simplification during evolution.</title>
        <authorList>
            <person name="Aruga J."/>
            <person name="Furuya H."/>
        </authorList>
    </citation>
    <scope>NUCLEOTIDE SEQUENCE</scope>
</reference>
<dbReference type="GO" id="GO:0004332">
    <property type="term" value="F:fructose-bisphosphate aldolase activity"/>
    <property type="evidence" value="ECO:0007669"/>
    <property type="project" value="UniProtKB-EC"/>
</dbReference>
<comment type="similarity">
    <text evidence="3 9">Belongs to the class I fructose-bisphosphate aldolase family.</text>
</comment>
<evidence type="ECO:0000256" key="8">
    <source>
        <dbReference type="ARBA" id="ARBA00023270"/>
    </source>
</evidence>
<dbReference type="Pfam" id="PF00274">
    <property type="entry name" value="Glycolytic"/>
    <property type="match status" value="1"/>
</dbReference>
<dbReference type="FunFam" id="3.20.20.70:FF:000140">
    <property type="entry name" value="Fructose-bisphosphate aldolase"/>
    <property type="match status" value="1"/>
</dbReference>
<dbReference type="PROSITE" id="PS00158">
    <property type="entry name" value="ALDOLASE_CLASS_I"/>
    <property type="match status" value="1"/>
</dbReference>
<evidence type="ECO:0000256" key="6">
    <source>
        <dbReference type="ARBA" id="ARBA00023152"/>
    </source>
</evidence>
<dbReference type="GO" id="GO:0006096">
    <property type="term" value="P:glycolytic process"/>
    <property type="evidence" value="ECO:0007669"/>
    <property type="project" value="UniProtKB-UniPathway"/>
</dbReference>
<evidence type="ECO:0000256" key="1">
    <source>
        <dbReference type="ARBA" id="ARBA00000441"/>
    </source>
</evidence>
<proteinExistence type="evidence at transcript level"/>
<accession>A4PCF1</accession>
<evidence type="ECO:0000256" key="10">
    <source>
        <dbReference type="RuleBase" id="RU004257"/>
    </source>
</evidence>
<evidence type="ECO:0000256" key="7">
    <source>
        <dbReference type="ARBA" id="ARBA00023239"/>
    </source>
</evidence>
<organism evidence="11">
    <name type="scientific">Dicyema acuticephalum</name>
    <name type="common">Dicyemid mesozoan</name>
    <dbReference type="NCBI Taxonomy" id="49299"/>
    <lineage>
        <taxon>Eukaryota</taxon>
        <taxon>Metazoa</taxon>
        <taxon>Spiralia</taxon>
        <taxon>Lophotrochozoa</taxon>
        <taxon>Mesozoa</taxon>
        <taxon>Dicyemida</taxon>
        <taxon>Rhombozoa</taxon>
        <taxon>Dicyemidae</taxon>
        <taxon>Dicyema</taxon>
    </lineage>
</organism>
<dbReference type="InterPro" id="IPR013785">
    <property type="entry name" value="Aldolase_TIM"/>
</dbReference>